<reference evidence="2" key="1">
    <citation type="submission" date="2015-07" db="EMBL/GenBank/DDBJ databases">
        <title>Adaptation to a free-living lifestyle via gene acquisitions in the diplomonad Trepomonas sp. PC1.</title>
        <authorList>
            <person name="Xu F."/>
            <person name="Jerlstrom-Hultqvist J."/>
            <person name="Kolisko M."/>
            <person name="Simpson A.G.B."/>
            <person name="Roger A.J."/>
            <person name="Svard S.G."/>
            <person name="Andersson J.O."/>
        </authorList>
    </citation>
    <scope>NUCLEOTIDE SEQUENCE</scope>
    <source>
        <strain evidence="2">PC1</strain>
    </source>
</reference>
<evidence type="ECO:0000256" key="1">
    <source>
        <dbReference type="SAM" id="MobiDB-lite"/>
    </source>
</evidence>
<gene>
    <name evidence="2" type="ORF">TPC1_31541</name>
</gene>
<evidence type="ECO:0000313" key="2">
    <source>
        <dbReference type="EMBL" id="JAP88964.1"/>
    </source>
</evidence>
<sequence>NQRPQKARKELAGLKVLLFFKQSHLLLQTNQTKSNQIINQNLESEQTELKKPKDLENKIPQTETKENPTKIEQTQINQLKDHTKQISEPESDFDQTQQVEDLDDFDQSKTYTLNQIEQQHENIIEIEQNSSVCIQNELSIEVAAKKQIPHPKTPITNVKRAVVVIQPQNTLEKKPNHGNEAQSQQKPNEIGTKQNNEQTKQPDQSQQVQIPPKVQLEPTKDLSQQPNKSQKQELVSLKQTPQENAKTENQQQMQTNQLNQIKFEPIQQVQMQKSQESKVMNVQPPQVLKKIKDEHKSIKITDDMQLFDEEQQEEEFEEYEEIEEIEEYEEVEEEENEI</sequence>
<feature type="compositionally biased region" description="Polar residues" evidence="1">
    <location>
        <begin position="221"/>
        <end position="248"/>
    </location>
</feature>
<name>A0A146JZK9_9EUKA</name>
<feature type="non-terminal residue" evidence="2">
    <location>
        <position position="1"/>
    </location>
</feature>
<feature type="compositionally biased region" description="Basic and acidic residues" evidence="1">
    <location>
        <begin position="47"/>
        <end position="69"/>
    </location>
</feature>
<feature type="region of interest" description="Disordered" evidence="1">
    <location>
        <begin position="319"/>
        <end position="338"/>
    </location>
</feature>
<feature type="region of interest" description="Disordered" evidence="1">
    <location>
        <begin position="44"/>
        <end position="71"/>
    </location>
</feature>
<feature type="region of interest" description="Disordered" evidence="1">
    <location>
        <begin position="168"/>
        <end position="256"/>
    </location>
</feature>
<feature type="compositionally biased region" description="Polar residues" evidence="1">
    <location>
        <begin position="179"/>
        <end position="209"/>
    </location>
</feature>
<accession>A0A146JZK9</accession>
<organism evidence="2">
    <name type="scientific">Trepomonas sp. PC1</name>
    <dbReference type="NCBI Taxonomy" id="1076344"/>
    <lineage>
        <taxon>Eukaryota</taxon>
        <taxon>Metamonada</taxon>
        <taxon>Diplomonadida</taxon>
        <taxon>Hexamitidae</taxon>
        <taxon>Hexamitinae</taxon>
        <taxon>Trepomonas</taxon>
    </lineage>
</organism>
<dbReference type="EMBL" id="GDID01007642">
    <property type="protein sequence ID" value="JAP88964.1"/>
    <property type="molecule type" value="Transcribed_RNA"/>
</dbReference>
<protein>
    <submittedName>
        <fullName evidence="2">Uncharacterized protein</fullName>
    </submittedName>
</protein>
<dbReference type="AlphaFoldDB" id="A0A146JZK9"/>
<proteinExistence type="predicted"/>